<evidence type="ECO:0000313" key="2">
    <source>
        <dbReference type="EMBL" id="CAK0802790.1"/>
    </source>
</evidence>
<sequence>DSLDAPTTIATWRRRDRPGGSLDPLDPAAHEELNLLLKDIGMDGDVPEIGSLISTNGLCDDPQPAGQERLASGRSPPRGQCPADAGGRGWPRWAASRACSTGCTSEPPPRPARPPAVAPSPTEPR</sequence>
<accession>A0ABN9QCZ6</accession>
<feature type="region of interest" description="Disordered" evidence="1">
    <location>
        <begin position="55"/>
        <end position="125"/>
    </location>
</feature>
<reference evidence="2" key="1">
    <citation type="submission" date="2023-10" db="EMBL/GenBank/DDBJ databases">
        <authorList>
            <person name="Chen Y."/>
            <person name="Shah S."/>
            <person name="Dougan E. K."/>
            <person name="Thang M."/>
            <person name="Chan C."/>
        </authorList>
    </citation>
    <scope>NUCLEOTIDE SEQUENCE [LARGE SCALE GENOMIC DNA]</scope>
</reference>
<evidence type="ECO:0000256" key="1">
    <source>
        <dbReference type="SAM" id="MobiDB-lite"/>
    </source>
</evidence>
<dbReference type="Proteomes" id="UP001189429">
    <property type="component" value="Unassembled WGS sequence"/>
</dbReference>
<evidence type="ECO:0000313" key="3">
    <source>
        <dbReference type="Proteomes" id="UP001189429"/>
    </source>
</evidence>
<feature type="compositionally biased region" description="Pro residues" evidence="1">
    <location>
        <begin position="106"/>
        <end position="125"/>
    </location>
</feature>
<gene>
    <name evidence="2" type="ORF">PCOR1329_LOCUS10173</name>
</gene>
<feature type="non-terminal residue" evidence="2">
    <location>
        <position position="1"/>
    </location>
</feature>
<organism evidence="2 3">
    <name type="scientific">Prorocentrum cordatum</name>
    <dbReference type="NCBI Taxonomy" id="2364126"/>
    <lineage>
        <taxon>Eukaryota</taxon>
        <taxon>Sar</taxon>
        <taxon>Alveolata</taxon>
        <taxon>Dinophyceae</taxon>
        <taxon>Prorocentrales</taxon>
        <taxon>Prorocentraceae</taxon>
        <taxon>Prorocentrum</taxon>
    </lineage>
</organism>
<keyword evidence="3" id="KW-1185">Reference proteome</keyword>
<dbReference type="EMBL" id="CAUYUJ010002881">
    <property type="protein sequence ID" value="CAK0802790.1"/>
    <property type="molecule type" value="Genomic_DNA"/>
</dbReference>
<comment type="caution">
    <text evidence="2">The sequence shown here is derived from an EMBL/GenBank/DDBJ whole genome shotgun (WGS) entry which is preliminary data.</text>
</comment>
<feature type="region of interest" description="Disordered" evidence="1">
    <location>
        <begin position="1"/>
        <end position="26"/>
    </location>
</feature>
<name>A0ABN9QCZ6_9DINO</name>
<protein>
    <submittedName>
        <fullName evidence="2">Uncharacterized protein</fullName>
    </submittedName>
</protein>
<proteinExistence type="predicted"/>